<comment type="similarity">
    <text evidence="3">Belongs to the complex I 75 kDa subunit family.</text>
</comment>
<dbReference type="GO" id="GO:0051537">
    <property type="term" value="F:2 iron, 2 sulfur cluster binding"/>
    <property type="evidence" value="ECO:0007669"/>
    <property type="project" value="UniProtKB-KW"/>
</dbReference>
<dbReference type="InterPro" id="IPR004108">
    <property type="entry name" value="Fe_hydrogenase_lsu_C"/>
</dbReference>
<keyword evidence="12" id="KW-0472">Membrane</keyword>
<dbReference type="Pfam" id="PF02256">
    <property type="entry name" value="Fe_hyd_SSU"/>
    <property type="match status" value="1"/>
</dbReference>
<keyword evidence="5" id="KW-0001">2Fe-2S</keyword>
<dbReference type="SUPFAM" id="SSF54292">
    <property type="entry name" value="2Fe-2S ferredoxin-like"/>
    <property type="match status" value="1"/>
</dbReference>
<dbReference type="GO" id="GO:0016020">
    <property type="term" value="C:membrane"/>
    <property type="evidence" value="ECO:0007669"/>
    <property type="project" value="UniProtKB-SubCell"/>
</dbReference>
<dbReference type="Pfam" id="PF12838">
    <property type="entry name" value="Fer4_7"/>
    <property type="match status" value="1"/>
</dbReference>
<evidence type="ECO:0000256" key="7">
    <source>
        <dbReference type="ARBA" id="ARBA00022737"/>
    </source>
</evidence>
<evidence type="ECO:0000256" key="12">
    <source>
        <dbReference type="ARBA" id="ARBA00023136"/>
    </source>
</evidence>
<evidence type="ECO:0000256" key="4">
    <source>
        <dbReference type="ARBA" id="ARBA00022485"/>
    </source>
</evidence>
<dbReference type="PROSITE" id="PS51085">
    <property type="entry name" value="2FE2S_FER_2"/>
    <property type="match status" value="1"/>
</dbReference>
<dbReference type="Pfam" id="PF10588">
    <property type="entry name" value="NADH-G_4Fe-4S_3"/>
    <property type="match status" value="1"/>
</dbReference>
<comment type="subcellular location">
    <subcellularLocation>
        <location evidence="2">Membrane</location>
    </subcellularLocation>
</comment>
<dbReference type="InterPro" id="IPR050340">
    <property type="entry name" value="Cytosolic_Fe-S_CAF"/>
</dbReference>
<dbReference type="PROSITE" id="PS00198">
    <property type="entry name" value="4FE4S_FER_1"/>
    <property type="match status" value="1"/>
</dbReference>
<feature type="domain" description="4Fe-4S ferredoxin-type" evidence="15">
    <location>
        <begin position="136"/>
        <end position="166"/>
    </location>
</feature>
<dbReference type="CDD" id="cd00207">
    <property type="entry name" value="fer2"/>
    <property type="match status" value="1"/>
</dbReference>
<dbReference type="GO" id="GO:0008137">
    <property type="term" value="F:NADH dehydrogenase (ubiquinone) activity"/>
    <property type="evidence" value="ECO:0007669"/>
    <property type="project" value="InterPro"/>
</dbReference>
<evidence type="ECO:0000313" key="18">
    <source>
        <dbReference type="Proteomes" id="UP000474676"/>
    </source>
</evidence>
<dbReference type="PANTHER" id="PTHR11615">
    <property type="entry name" value="NITRATE, FORMATE, IRON DEHYDROGENASE"/>
    <property type="match status" value="1"/>
</dbReference>
<dbReference type="PROSITE" id="PS51839">
    <property type="entry name" value="4FE4S_HC3"/>
    <property type="match status" value="1"/>
</dbReference>
<evidence type="ECO:0000256" key="11">
    <source>
        <dbReference type="ARBA" id="ARBA00023027"/>
    </source>
</evidence>
<accession>A0A6L5Y5W6</accession>
<dbReference type="GO" id="GO:0042773">
    <property type="term" value="P:ATP synthesis coupled electron transport"/>
    <property type="evidence" value="ECO:0007669"/>
    <property type="project" value="InterPro"/>
</dbReference>
<dbReference type="InterPro" id="IPR013352">
    <property type="entry name" value="Fe_hydrogenase_subset"/>
</dbReference>
<evidence type="ECO:0000259" key="16">
    <source>
        <dbReference type="PROSITE" id="PS51839"/>
    </source>
</evidence>
<dbReference type="InterPro" id="IPR003149">
    <property type="entry name" value="Fe_hydrogenase_ssu"/>
</dbReference>
<dbReference type="GO" id="GO:0051539">
    <property type="term" value="F:4 iron, 4 sulfur cluster binding"/>
    <property type="evidence" value="ECO:0007669"/>
    <property type="project" value="UniProtKB-KW"/>
</dbReference>
<dbReference type="Pfam" id="PF02906">
    <property type="entry name" value="Fe_hyd_lg_C"/>
    <property type="match status" value="1"/>
</dbReference>
<dbReference type="SUPFAM" id="SSF53920">
    <property type="entry name" value="Fe-only hydrogenase"/>
    <property type="match status" value="1"/>
</dbReference>
<dbReference type="FunFam" id="3.30.70.20:FF:000035">
    <property type="entry name" value="Iron hydrogenase 1"/>
    <property type="match status" value="1"/>
</dbReference>
<evidence type="ECO:0000256" key="3">
    <source>
        <dbReference type="ARBA" id="ARBA00005404"/>
    </source>
</evidence>
<keyword evidence="10" id="KW-0411">Iron-sulfur</keyword>
<keyword evidence="11" id="KW-0520">NAD</keyword>
<evidence type="ECO:0000256" key="13">
    <source>
        <dbReference type="ARBA" id="ARBA00034078"/>
    </source>
</evidence>
<dbReference type="RefSeq" id="WP_154574449.1">
    <property type="nucleotide sequence ID" value="NZ_VUMZ01000005.1"/>
</dbReference>
<comment type="caution">
    <text evidence="17">The sequence shown here is derived from an EMBL/GenBank/DDBJ whole genome shotgun (WGS) entry which is preliminary data.</text>
</comment>
<dbReference type="PROSITE" id="PS00641">
    <property type="entry name" value="COMPLEX1_75K_1"/>
    <property type="match status" value="1"/>
</dbReference>
<dbReference type="InterPro" id="IPR009016">
    <property type="entry name" value="Fe_hydrogenase"/>
</dbReference>
<keyword evidence="7" id="KW-0677">Repeat</keyword>
<dbReference type="InterPro" id="IPR000283">
    <property type="entry name" value="NADH_UbQ_OxRdtase_75kDa_su_CS"/>
</dbReference>
<dbReference type="PROSITE" id="PS51379">
    <property type="entry name" value="4FE4S_FER_2"/>
    <property type="match status" value="2"/>
</dbReference>
<evidence type="ECO:0000259" key="14">
    <source>
        <dbReference type="PROSITE" id="PS51085"/>
    </source>
</evidence>
<dbReference type="InterPro" id="IPR001041">
    <property type="entry name" value="2Fe-2S_ferredoxin-type"/>
</dbReference>
<name>A0A6L5Y5W6_9FIRM</name>
<evidence type="ECO:0000313" key="17">
    <source>
        <dbReference type="EMBL" id="MST52006.1"/>
    </source>
</evidence>
<dbReference type="InterPro" id="IPR017900">
    <property type="entry name" value="4Fe4S_Fe_S_CS"/>
</dbReference>
<dbReference type="SMART" id="SM00929">
    <property type="entry name" value="NADH-G_4Fe-4S_3"/>
    <property type="match status" value="1"/>
</dbReference>
<dbReference type="InterPro" id="IPR017896">
    <property type="entry name" value="4Fe4S_Fe-S-bd"/>
</dbReference>
<keyword evidence="4" id="KW-0004">4Fe-4S</keyword>
<evidence type="ECO:0000256" key="5">
    <source>
        <dbReference type="ARBA" id="ARBA00022714"/>
    </source>
</evidence>
<evidence type="ECO:0000256" key="2">
    <source>
        <dbReference type="ARBA" id="ARBA00004370"/>
    </source>
</evidence>
<evidence type="ECO:0000256" key="10">
    <source>
        <dbReference type="ARBA" id="ARBA00023014"/>
    </source>
</evidence>
<gene>
    <name evidence="17" type="ORF">FYJ64_06715</name>
</gene>
<dbReference type="InterPro" id="IPR036991">
    <property type="entry name" value="Fe_hydrogenase_ssu_sf"/>
</dbReference>
<dbReference type="Gene3D" id="4.10.260.20">
    <property type="entry name" value="Iron hydrogenase, small subunit"/>
    <property type="match status" value="1"/>
</dbReference>
<evidence type="ECO:0000256" key="6">
    <source>
        <dbReference type="ARBA" id="ARBA00022723"/>
    </source>
</evidence>
<feature type="domain" description="4Fe-4S His(Cys)3-ligated-type" evidence="16">
    <location>
        <begin position="78"/>
        <end position="117"/>
    </location>
</feature>
<organism evidence="17 18">
    <name type="scientific">Hornefia butyriciproducens</name>
    <dbReference type="NCBI Taxonomy" id="2652293"/>
    <lineage>
        <taxon>Bacteria</taxon>
        <taxon>Bacillati</taxon>
        <taxon>Bacillota</taxon>
        <taxon>Clostridia</taxon>
        <taxon>Peptostreptococcales</taxon>
        <taxon>Anaerovoracaceae</taxon>
        <taxon>Hornefia</taxon>
    </lineage>
</organism>
<dbReference type="Pfam" id="PF13510">
    <property type="entry name" value="Fer2_4"/>
    <property type="match status" value="1"/>
</dbReference>
<evidence type="ECO:0000256" key="8">
    <source>
        <dbReference type="ARBA" id="ARBA00022967"/>
    </source>
</evidence>
<dbReference type="InterPro" id="IPR036010">
    <property type="entry name" value="2Fe-2S_ferredoxin-like_sf"/>
</dbReference>
<comment type="cofactor">
    <cofactor evidence="1">
        <name>[4Fe-4S] cluster</name>
        <dbReference type="ChEBI" id="CHEBI:49883"/>
    </cofactor>
</comment>
<dbReference type="SMART" id="SM00902">
    <property type="entry name" value="Fe_hyd_SSU"/>
    <property type="match status" value="1"/>
</dbReference>
<keyword evidence="9" id="KW-0408">Iron</keyword>
<feature type="domain" description="2Fe-2S ferredoxin-type" evidence="14">
    <location>
        <begin position="1"/>
        <end position="78"/>
    </location>
</feature>
<dbReference type="AlphaFoldDB" id="A0A6L5Y5W6"/>
<dbReference type="Proteomes" id="UP000474676">
    <property type="component" value="Unassembled WGS sequence"/>
</dbReference>
<reference evidence="17 18" key="1">
    <citation type="submission" date="2019-08" db="EMBL/GenBank/DDBJ databases">
        <title>In-depth cultivation of the pig gut microbiome towards novel bacterial diversity and tailored functional studies.</title>
        <authorList>
            <person name="Wylensek D."/>
            <person name="Hitch T.C.A."/>
            <person name="Clavel T."/>
        </authorList>
    </citation>
    <scope>NUCLEOTIDE SEQUENCE [LARGE SCALE GENOMIC DNA]</scope>
    <source>
        <strain evidence="17 18">WCA-MUC-591-APC-3H</strain>
    </source>
</reference>
<evidence type="ECO:0000256" key="9">
    <source>
        <dbReference type="ARBA" id="ARBA00023004"/>
    </source>
</evidence>
<dbReference type="InterPro" id="IPR019574">
    <property type="entry name" value="NADH_UbQ_OxRdtase_Gsu_4Fe4S-bd"/>
</dbReference>
<dbReference type="GO" id="GO:0008901">
    <property type="term" value="F:ferredoxin hydrogenase activity"/>
    <property type="evidence" value="ECO:0007669"/>
    <property type="project" value="InterPro"/>
</dbReference>
<sequence length="579" mass="63696">MVNLRINGIALSVQEGTTIMNAAHSAGIDIPHLCYWEGLNEIGACRICVVEVAGMDKLLSACNTEVKEGMEILTNSPRVRLSRKTNVQLILSEHDCQCATCTRSGNCALQTIAKNLGIANPIYKDITEKFRWNRHFPLIRNSSKCIKCMRCIQVCDDIQDLHVWEMVGTAQRTSVGVRNGVRMDEARCSLCGQCITHCPVGALRERNDMDEVLDALADPDKITMVQFAPAVRVAWGEKAGLHRVEQTTGKLVAALKQIGFDYVFDTVYSADMTIMEEGSELIKRMGDKEKYSWPMFTSCCSGWLRFVKSEFPCFLPNLSTAKSPQQMFGALAKTYMAEKLGIDPARIVSVSLMPCTAKKYEADVEQVNGSGFKDVDIVLTTRELDNLILADGINAGELKEMPFDSFFGEGTGAGVIFGATGGVMEAALRSAYFLITKENPPADAFKNVRGMNGWKEATFTVAGTHMKVAVANGLGNARRLLNAIKAGAVEYDFVEIMACPGGCAGGGGQPIHDGREMAEIRGGELYNIDSTLPRRFSHENPTVQLTYREYLGEPLSRRAHQLLHTEVEGWDLTPETMKQ</sequence>
<evidence type="ECO:0000256" key="1">
    <source>
        <dbReference type="ARBA" id="ARBA00001966"/>
    </source>
</evidence>
<dbReference type="Gene3D" id="3.30.70.20">
    <property type="match status" value="1"/>
</dbReference>
<keyword evidence="6" id="KW-0479">Metal-binding</keyword>
<dbReference type="Gene3D" id="3.40.50.1780">
    <property type="match status" value="1"/>
</dbReference>
<keyword evidence="8" id="KW-1278">Translocase</keyword>
<dbReference type="GO" id="GO:0005506">
    <property type="term" value="F:iron ion binding"/>
    <property type="evidence" value="ECO:0007669"/>
    <property type="project" value="InterPro"/>
</dbReference>
<dbReference type="GeneID" id="303115017"/>
<dbReference type="Gene3D" id="3.10.20.740">
    <property type="match status" value="1"/>
</dbReference>
<proteinExistence type="inferred from homology"/>
<comment type="cofactor">
    <cofactor evidence="13">
        <name>[2Fe-2S] cluster</name>
        <dbReference type="ChEBI" id="CHEBI:190135"/>
    </cofactor>
</comment>
<feature type="domain" description="4Fe-4S ferredoxin-type" evidence="15">
    <location>
        <begin position="179"/>
        <end position="208"/>
    </location>
</feature>
<dbReference type="SUPFAM" id="SSF54862">
    <property type="entry name" value="4Fe-4S ferredoxins"/>
    <property type="match status" value="1"/>
</dbReference>
<protein>
    <submittedName>
        <fullName evidence="17">2Fe-2S iron-sulfur cluster binding domain-containing protein</fullName>
    </submittedName>
</protein>
<keyword evidence="18" id="KW-1185">Reference proteome</keyword>
<dbReference type="FunFam" id="3.10.20.740:FF:000004">
    <property type="entry name" value="NADH-quinone oxidoreductase"/>
    <property type="match status" value="1"/>
</dbReference>
<dbReference type="NCBIfam" id="TIGR02512">
    <property type="entry name" value="FeFe_hydrog_A"/>
    <property type="match status" value="1"/>
</dbReference>
<evidence type="ECO:0000259" key="15">
    <source>
        <dbReference type="PROSITE" id="PS51379"/>
    </source>
</evidence>
<dbReference type="Gene3D" id="3.40.950.10">
    <property type="entry name" value="Fe-only Hydrogenase (Larger Subunit), Chain L, domain 3"/>
    <property type="match status" value="1"/>
</dbReference>
<dbReference type="EMBL" id="VUMZ01000005">
    <property type="protein sequence ID" value="MST52006.1"/>
    <property type="molecule type" value="Genomic_DNA"/>
</dbReference>